<dbReference type="AlphaFoldDB" id="A0A392WAV4"/>
<protein>
    <submittedName>
        <fullName evidence="2">Uncharacterized protein</fullName>
    </submittedName>
</protein>
<sequence length="22" mass="2530">AVAAGEQNQTNLEFKDPQWVKR</sequence>
<name>A0A392WAV4_9FABA</name>
<comment type="caution">
    <text evidence="2">The sequence shown here is derived from an EMBL/GenBank/DDBJ whole genome shotgun (WGS) entry which is preliminary data.</text>
</comment>
<dbReference type="EMBL" id="LXQA011402228">
    <property type="protein sequence ID" value="MCI95985.1"/>
    <property type="molecule type" value="Genomic_DNA"/>
</dbReference>
<proteinExistence type="predicted"/>
<keyword evidence="3" id="KW-1185">Reference proteome</keyword>
<evidence type="ECO:0000313" key="3">
    <source>
        <dbReference type="Proteomes" id="UP000265520"/>
    </source>
</evidence>
<feature type="compositionally biased region" description="Polar residues" evidence="1">
    <location>
        <begin position="1"/>
        <end position="12"/>
    </location>
</feature>
<reference evidence="2 3" key="1">
    <citation type="journal article" date="2018" name="Front. Plant Sci.">
        <title>Red Clover (Trifolium pratense) and Zigzag Clover (T. medium) - A Picture of Genomic Similarities and Differences.</title>
        <authorList>
            <person name="Dluhosova J."/>
            <person name="Istvanek J."/>
            <person name="Nedelnik J."/>
            <person name="Repkova J."/>
        </authorList>
    </citation>
    <scope>NUCLEOTIDE SEQUENCE [LARGE SCALE GENOMIC DNA]</scope>
    <source>
        <strain evidence="3">cv. 10/8</strain>
        <tissue evidence="2">Leaf</tissue>
    </source>
</reference>
<feature type="region of interest" description="Disordered" evidence="1">
    <location>
        <begin position="1"/>
        <end position="22"/>
    </location>
</feature>
<dbReference type="Proteomes" id="UP000265520">
    <property type="component" value="Unassembled WGS sequence"/>
</dbReference>
<accession>A0A392WAV4</accession>
<evidence type="ECO:0000256" key="1">
    <source>
        <dbReference type="SAM" id="MobiDB-lite"/>
    </source>
</evidence>
<evidence type="ECO:0000313" key="2">
    <source>
        <dbReference type="EMBL" id="MCI95985.1"/>
    </source>
</evidence>
<organism evidence="2 3">
    <name type="scientific">Trifolium medium</name>
    <dbReference type="NCBI Taxonomy" id="97028"/>
    <lineage>
        <taxon>Eukaryota</taxon>
        <taxon>Viridiplantae</taxon>
        <taxon>Streptophyta</taxon>
        <taxon>Embryophyta</taxon>
        <taxon>Tracheophyta</taxon>
        <taxon>Spermatophyta</taxon>
        <taxon>Magnoliopsida</taxon>
        <taxon>eudicotyledons</taxon>
        <taxon>Gunneridae</taxon>
        <taxon>Pentapetalae</taxon>
        <taxon>rosids</taxon>
        <taxon>fabids</taxon>
        <taxon>Fabales</taxon>
        <taxon>Fabaceae</taxon>
        <taxon>Papilionoideae</taxon>
        <taxon>50 kb inversion clade</taxon>
        <taxon>NPAAA clade</taxon>
        <taxon>Hologalegina</taxon>
        <taxon>IRL clade</taxon>
        <taxon>Trifolieae</taxon>
        <taxon>Trifolium</taxon>
    </lineage>
</organism>
<feature type="non-terminal residue" evidence="2">
    <location>
        <position position="1"/>
    </location>
</feature>
<feature type="compositionally biased region" description="Basic and acidic residues" evidence="1">
    <location>
        <begin position="13"/>
        <end position="22"/>
    </location>
</feature>